<dbReference type="Proteomes" id="UP000663193">
    <property type="component" value="Chromosome 6"/>
</dbReference>
<keyword evidence="2" id="KW-1185">Reference proteome</keyword>
<reference evidence="2" key="1">
    <citation type="journal article" date="2021" name="BMC Genomics">
        <title>Chromosome-level genome assembly and manually-curated proteome of model necrotroph Parastagonospora nodorum Sn15 reveals a genome-wide trove of candidate effector homologs, and redundancy of virulence-related functions within an accessory chromosome.</title>
        <authorList>
            <person name="Bertazzoni S."/>
            <person name="Jones D.A.B."/>
            <person name="Phan H.T."/>
            <person name="Tan K.-C."/>
            <person name="Hane J.K."/>
        </authorList>
    </citation>
    <scope>NUCLEOTIDE SEQUENCE [LARGE SCALE GENOMIC DNA]</scope>
    <source>
        <strain evidence="2">SN15 / ATCC MYA-4574 / FGSC 10173)</strain>
    </source>
</reference>
<sequence length="207" mass="23442">MGTPRCLSGPRAHFYWPPCATFTGHCAAIAPIPRFRPSCAPIFLSATRKRTLYCRLRPATSGCLFRRSNVEDANRYGDLTPCRQTCEGSLTGRQDPWQLQHTSTLRQRKRVIPTSCRWLQSLHPRPVPSRPHTAATLRFVRVPYYMSHLVPCCLIQFLVPHVRISWGKLLLKKLVWRKLDRAVLVAIARGGRAAEVGPLRLLVVLPG</sequence>
<evidence type="ECO:0000313" key="2">
    <source>
        <dbReference type="Proteomes" id="UP000663193"/>
    </source>
</evidence>
<accession>A0A7U2F1E5</accession>
<proteinExistence type="predicted"/>
<organism evidence="1 2">
    <name type="scientific">Phaeosphaeria nodorum (strain SN15 / ATCC MYA-4574 / FGSC 10173)</name>
    <name type="common">Glume blotch fungus</name>
    <name type="synonym">Parastagonospora nodorum</name>
    <dbReference type="NCBI Taxonomy" id="321614"/>
    <lineage>
        <taxon>Eukaryota</taxon>
        <taxon>Fungi</taxon>
        <taxon>Dikarya</taxon>
        <taxon>Ascomycota</taxon>
        <taxon>Pezizomycotina</taxon>
        <taxon>Dothideomycetes</taxon>
        <taxon>Pleosporomycetidae</taxon>
        <taxon>Pleosporales</taxon>
        <taxon>Pleosporineae</taxon>
        <taxon>Phaeosphaeriaceae</taxon>
        <taxon>Parastagonospora</taxon>
    </lineage>
</organism>
<name>A0A7U2F1E5_PHANO</name>
<dbReference type="AlphaFoldDB" id="A0A7U2F1E5"/>
<dbReference type="VEuPathDB" id="FungiDB:JI435_409820"/>
<gene>
    <name evidence="1" type="ORF">JI435_409820</name>
</gene>
<protein>
    <submittedName>
        <fullName evidence="1">Uncharacterized protein</fullName>
    </submittedName>
</protein>
<dbReference type="EMBL" id="CP069028">
    <property type="protein sequence ID" value="QRC96939.1"/>
    <property type="molecule type" value="Genomic_DNA"/>
</dbReference>
<evidence type="ECO:0000313" key="1">
    <source>
        <dbReference type="EMBL" id="QRC96939.1"/>
    </source>
</evidence>